<reference evidence="4" key="1">
    <citation type="journal article" date="2019" name="Int. J. Syst. Evol. Microbiol.">
        <title>The Global Catalogue of Microorganisms (GCM) 10K type strain sequencing project: providing services to taxonomists for standard genome sequencing and annotation.</title>
        <authorList>
            <consortium name="The Broad Institute Genomics Platform"/>
            <consortium name="The Broad Institute Genome Sequencing Center for Infectious Disease"/>
            <person name="Wu L."/>
            <person name="Ma J."/>
        </authorList>
    </citation>
    <scope>NUCLEOTIDE SEQUENCE [LARGE SCALE GENOMIC DNA]</scope>
    <source>
        <strain evidence="4">JCM 18401</strain>
    </source>
</reference>
<dbReference type="PANTHER" id="PTHR30329">
    <property type="entry name" value="STATOR ELEMENT OF FLAGELLAR MOTOR COMPLEX"/>
    <property type="match status" value="1"/>
</dbReference>
<dbReference type="RefSeq" id="WP_345335150.1">
    <property type="nucleotide sequence ID" value="NZ_BAABJZ010000060.1"/>
</dbReference>
<keyword evidence="3" id="KW-0282">Flagellum</keyword>
<dbReference type="PROSITE" id="PS51123">
    <property type="entry name" value="OMPA_2"/>
    <property type="match status" value="1"/>
</dbReference>
<dbReference type="PRINTS" id="PR01023">
    <property type="entry name" value="NAFLGMOTY"/>
</dbReference>
<protein>
    <submittedName>
        <fullName evidence="3">Flagellar protein MotY</fullName>
    </submittedName>
</protein>
<dbReference type="EMBL" id="BAABJZ010000060">
    <property type="protein sequence ID" value="GAA4885917.1"/>
    <property type="molecule type" value="Genomic_DNA"/>
</dbReference>
<dbReference type="Pfam" id="PF18393">
    <property type="entry name" value="MotY_N"/>
    <property type="match status" value="1"/>
</dbReference>
<dbReference type="Pfam" id="PF00691">
    <property type="entry name" value="OmpA"/>
    <property type="match status" value="1"/>
</dbReference>
<dbReference type="SUPFAM" id="SSF103088">
    <property type="entry name" value="OmpA-like"/>
    <property type="match status" value="1"/>
</dbReference>
<evidence type="ECO:0000259" key="2">
    <source>
        <dbReference type="PROSITE" id="PS51123"/>
    </source>
</evidence>
<feature type="domain" description="OmpA-like" evidence="2">
    <location>
        <begin position="163"/>
        <end position="284"/>
    </location>
</feature>
<keyword evidence="4" id="KW-1185">Reference proteome</keyword>
<dbReference type="PANTHER" id="PTHR30329:SF21">
    <property type="entry name" value="LIPOPROTEIN YIAD-RELATED"/>
    <property type="match status" value="1"/>
</dbReference>
<sequence>MRRWALALVLISCGSHGGIQHYAAPIEQAQWQLETSSPLQCVLSHEIPRYGKARFISRAHKQLNLNFSLQMLRKPEKLTPVTLRSVAPAWRPGVTAKTLTQLSYYSHFDGELGRKDAWMMIGELEQGMQPTFFYQDWHSERPVSVGLSVANFGPGYQAFVECVDGLLPYSFDDIAFTVLHHDKSGALTRDSEQRLQRIIDFLELDLSADLVLIDTYTDSYSSEVTNMALTRQQANELKAMLISEGIPERRILTQGHGEKRHIASNRTERDRQLNRRVMIRIEQQ</sequence>
<dbReference type="Proteomes" id="UP001499988">
    <property type="component" value="Unassembled WGS sequence"/>
</dbReference>
<organism evidence="3 4">
    <name type="scientific">Ferrimonas pelagia</name>
    <dbReference type="NCBI Taxonomy" id="1177826"/>
    <lineage>
        <taxon>Bacteria</taxon>
        <taxon>Pseudomonadati</taxon>
        <taxon>Pseudomonadota</taxon>
        <taxon>Gammaproteobacteria</taxon>
        <taxon>Alteromonadales</taxon>
        <taxon>Ferrimonadaceae</taxon>
        <taxon>Ferrimonas</taxon>
    </lineage>
</organism>
<evidence type="ECO:0000256" key="1">
    <source>
        <dbReference type="PROSITE-ProRule" id="PRU00473"/>
    </source>
</evidence>
<dbReference type="InterPro" id="IPR006665">
    <property type="entry name" value="OmpA-like"/>
</dbReference>
<name>A0ABP9ESI4_9GAMM</name>
<dbReference type="Gene3D" id="2.60.40.2540">
    <property type="match status" value="1"/>
</dbReference>
<dbReference type="Gene3D" id="3.30.1330.60">
    <property type="entry name" value="OmpA-like domain"/>
    <property type="match status" value="1"/>
</dbReference>
<gene>
    <name evidence="3" type="primary">motY_1</name>
    <name evidence="3" type="ORF">GCM10023333_19130</name>
</gene>
<dbReference type="InterPro" id="IPR050330">
    <property type="entry name" value="Bact_OuterMem_StrucFunc"/>
</dbReference>
<evidence type="ECO:0000313" key="4">
    <source>
        <dbReference type="Proteomes" id="UP001499988"/>
    </source>
</evidence>
<dbReference type="InterPro" id="IPR036737">
    <property type="entry name" value="OmpA-like_sf"/>
</dbReference>
<keyword evidence="1" id="KW-0472">Membrane</keyword>
<dbReference type="CDD" id="cd07185">
    <property type="entry name" value="OmpA_C-like"/>
    <property type="match status" value="1"/>
</dbReference>
<proteinExistence type="predicted"/>
<comment type="caution">
    <text evidence="3">The sequence shown here is derived from an EMBL/GenBank/DDBJ whole genome shotgun (WGS) entry which is preliminary data.</text>
</comment>
<keyword evidence="3" id="KW-0966">Cell projection</keyword>
<keyword evidence="3" id="KW-0969">Cilium</keyword>
<dbReference type="InterPro" id="IPR041544">
    <property type="entry name" value="MotY_N"/>
</dbReference>
<accession>A0ABP9ESI4</accession>
<evidence type="ECO:0000313" key="3">
    <source>
        <dbReference type="EMBL" id="GAA4885917.1"/>
    </source>
</evidence>